<dbReference type="PANTHER" id="PTHR10814:SF21">
    <property type="entry name" value="PROTEIN GROUCHO"/>
    <property type="match status" value="1"/>
</dbReference>
<evidence type="ECO:0000256" key="2">
    <source>
        <dbReference type="ARBA" id="ARBA00005969"/>
    </source>
</evidence>
<evidence type="ECO:0000256" key="1">
    <source>
        <dbReference type="ARBA" id="ARBA00004123"/>
    </source>
</evidence>
<name>A0A834NKT4_VESVU</name>
<evidence type="ECO:0000313" key="7">
    <source>
        <dbReference type="Proteomes" id="UP000614350"/>
    </source>
</evidence>
<evidence type="ECO:0000313" key="6">
    <source>
        <dbReference type="EMBL" id="KAF7412715.1"/>
    </source>
</evidence>
<comment type="subcellular location">
    <subcellularLocation>
        <location evidence="1">Nucleus</location>
    </subcellularLocation>
</comment>
<feature type="region of interest" description="Disordered" evidence="4">
    <location>
        <begin position="158"/>
        <end position="179"/>
    </location>
</feature>
<feature type="compositionally biased region" description="Gly residues" evidence="4">
    <location>
        <begin position="95"/>
        <end position="139"/>
    </location>
</feature>
<feature type="region of interest" description="Disordered" evidence="4">
    <location>
        <begin position="89"/>
        <end position="142"/>
    </location>
</feature>
<dbReference type="GO" id="GO:0005667">
    <property type="term" value="C:transcription regulator complex"/>
    <property type="evidence" value="ECO:0007669"/>
    <property type="project" value="TreeGrafter"/>
</dbReference>
<reference evidence="6" key="1">
    <citation type="journal article" date="2020" name="G3 (Bethesda)">
        <title>High-Quality Assemblies for Three Invasive Social Wasps from the &lt;i&gt;Vespula&lt;/i&gt; Genus.</title>
        <authorList>
            <person name="Harrop T.W.R."/>
            <person name="Guhlin J."/>
            <person name="McLaughlin G.M."/>
            <person name="Permina E."/>
            <person name="Stockwell P."/>
            <person name="Gilligan J."/>
            <person name="Le Lec M.F."/>
            <person name="Gruber M.A.M."/>
            <person name="Quinn O."/>
            <person name="Lovegrove M."/>
            <person name="Duncan E.J."/>
            <person name="Remnant E.J."/>
            <person name="Van Eeckhoven J."/>
            <person name="Graham B."/>
            <person name="Knapp R.A."/>
            <person name="Langford K.W."/>
            <person name="Kronenberg Z."/>
            <person name="Press M.O."/>
            <person name="Eacker S.M."/>
            <person name="Wilson-Rankin E.E."/>
            <person name="Purcell J."/>
            <person name="Lester P.J."/>
            <person name="Dearden P.K."/>
        </authorList>
    </citation>
    <scope>NUCLEOTIDE SEQUENCE</scope>
    <source>
        <strain evidence="6">Marl-1</strain>
    </source>
</reference>
<proteinExistence type="inferred from homology"/>
<feature type="region of interest" description="Disordered" evidence="4">
    <location>
        <begin position="313"/>
        <end position="346"/>
    </location>
</feature>
<dbReference type="GO" id="GO:0003714">
    <property type="term" value="F:transcription corepressor activity"/>
    <property type="evidence" value="ECO:0007669"/>
    <property type="project" value="TreeGrafter"/>
</dbReference>
<keyword evidence="3" id="KW-0539">Nucleus</keyword>
<dbReference type="Proteomes" id="UP000614350">
    <property type="component" value="Unassembled WGS sequence"/>
</dbReference>
<evidence type="ECO:0000259" key="5">
    <source>
        <dbReference type="Pfam" id="PF03920"/>
    </source>
</evidence>
<sequence length="539" mass="56895">MYPSAGINAAAVAAAAARHPGPPQPGQPFKFSVSESCDRIKEEFSFLQAQYHSIKLDLEKLAQEKTEMQRHYVMYYEMSYGLNVEMHKQESPTSAGGGGVGDGGGGSSVDGGDGGGGSGGGGGGGGGGSGGGGGDGASGGRWFTQKGAHRVKAFLKARGKGNEERGLTETKSSVHQRRRGSRARALMHMYRVCETEIAKRLNAIIAQILPFLSQEHQQQVATAVDRAKQVTMTELNAIIGKPNENHCTMVRGSRCTLEESESGRMDTILANPKSSSILLEHSISSLLSRRLLSTLFLRLRLHLLFPQVPPLPPSPPPPAASPAASPPPPFPVPSSTSPPLPLPLSQPTPTRILLRVFLPVSRPDSFTTCLLAKNYSTPREEENERTNEATTGKSTFALSDKVFGDQQRPDLPRLLQQMHAQQLPPGAAMGPHPGIPGLPGLGPGAGLPVPTSASAALLGLGLPPGAAATPGGSAAHPLSMLTKPDLHRGQPDDLKPNGGKLYDVMRLVALIQPRRGIVVNIPKWKFLSTGNGPSAEDDY</sequence>
<comment type="similarity">
    <text evidence="2">Belongs to the WD repeat Groucho/TLE family.</text>
</comment>
<dbReference type="PANTHER" id="PTHR10814">
    <property type="entry name" value="TRANSDUCIN-LIKE ENHANCER PROTEIN"/>
    <property type="match status" value="1"/>
</dbReference>
<gene>
    <name evidence="6" type="ORF">HZH66_001611</name>
</gene>
<feature type="region of interest" description="Disordered" evidence="4">
    <location>
        <begin position="467"/>
        <end position="498"/>
    </location>
</feature>
<feature type="domain" description="Groucho/TLE N-terminal Q-rich" evidence="5">
    <location>
        <begin position="193"/>
        <end position="241"/>
    </location>
</feature>
<dbReference type="AlphaFoldDB" id="A0A834NKT4"/>
<evidence type="ECO:0000256" key="4">
    <source>
        <dbReference type="SAM" id="MobiDB-lite"/>
    </source>
</evidence>
<dbReference type="InterPro" id="IPR005617">
    <property type="entry name" value="Groucho/TLE_N"/>
</dbReference>
<accession>A0A834NKT4</accession>
<evidence type="ECO:0000256" key="3">
    <source>
        <dbReference type="ARBA" id="ARBA00023242"/>
    </source>
</evidence>
<keyword evidence="7" id="KW-1185">Reference proteome</keyword>
<organism evidence="6 7">
    <name type="scientific">Vespula vulgaris</name>
    <name type="common">Yellow jacket</name>
    <name type="synonym">Wasp</name>
    <dbReference type="NCBI Taxonomy" id="7454"/>
    <lineage>
        <taxon>Eukaryota</taxon>
        <taxon>Metazoa</taxon>
        <taxon>Ecdysozoa</taxon>
        <taxon>Arthropoda</taxon>
        <taxon>Hexapoda</taxon>
        <taxon>Insecta</taxon>
        <taxon>Pterygota</taxon>
        <taxon>Neoptera</taxon>
        <taxon>Endopterygota</taxon>
        <taxon>Hymenoptera</taxon>
        <taxon>Apocrita</taxon>
        <taxon>Aculeata</taxon>
        <taxon>Vespoidea</taxon>
        <taxon>Vespidae</taxon>
        <taxon>Vespinae</taxon>
        <taxon>Vespula</taxon>
    </lineage>
</organism>
<dbReference type="GO" id="GO:0090090">
    <property type="term" value="P:negative regulation of canonical Wnt signaling pathway"/>
    <property type="evidence" value="ECO:0007669"/>
    <property type="project" value="TreeGrafter"/>
</dbReference>
<feature type="compositionally biased region" description="Basic and acidic residues" evidence="4">
    <location>
        <begin position="484"/>
        <end position="495"/>
    </location>
</feature>
<comment type="caution">
    <text evidence="6">The sequence shown here is derived from an EMBL/GenBank/DDBJ whole genome shotgun (WGS) entry which is preliminary data.</text>
</comment>
<dbReference type="Pfam" id="PF03920">
    <property type="entry name" value="TLE_N"/>
    <property type="match status" value="2"/>
</dbReference>
<feature type="domain" description="Groucho/TLE N-terminal Q-rich" evidence="5">
    <location>
        <begin position="29"/>
        <end position="90"/>
    </location>
</feature>
<dbReference type="EMBL" id="JACSEA010000001">
    <property type="protein sequence ID" value="KAF7412715.1"/>
    <property type="molecule type" value="Genomic_DNA"/>
</dbReference>
<protein>
    <recommendedName>
        <fullName evidence="5">Groucho/TLE N-terminal Q-rich domain-containing protein</fullName>
    </recommendedName>
</protein>
<dbReference type="GO" id="GO:0005634">
    <property type="term" value="C:nucleus"/>
    <property type="evidence" value="ECO:0007669"/>
    <property type="project" value="UniProtKB-SubCell"/>
</dbReference>
<dbReference type="InterPro" id="IPR009146">
    <property type="entry name" value="Groucho_enhance"/>
</dbReference>